<comment type="caution">
    <text evidence="2">The sequence shown here is derived from an EMBL/GenBank/DDBJ whole genome shotgun (WGS) entry which is preliminary data.</text>
</comment>
<feature type="region of interest" description="Disordered" evidence="1">
    <location>
        <begin position="81"/>
        <end position="101"/>
    </location>
</feature>
<evidence type="ECO:0000313" key="3">
    <source>
        <dbReference type="Proteomes" id="UP000663880"/>
    </source>
</evidence>
<dbReference type="AlphaFoldDB" id="A0A821R2L5"/>
<dbReference type="EMBL" id="CAJOBZ010000011">
    <property type="protein sequence ID" value="CAF4832334.1"/>
    <property type="molecule type" value="Genomic_DNA"/>
</dbReference>
<evidence type="ECO:0000256" key="1">
    <source>
        <dbReference type="SAM" id="MobiDB-lite"/>
    </source>
</evidence>
<name>A0A821R2L5_9NEOP</name>
<gene>
    <name evidence="2" type="ORF">PMACD_LOCUS5426</name>
</gene>
<sequence length="101" mass="11814">MTPASRVKIYTRTIDTSLKLKPNCRSLRLAWLLYRAYKVENCLEKSRNRLWKLRVSTYASNRKFGTIAISLARTIYPVDKPPPRCRRRRAAGRGASSRKRM</sequence>
<dbReference type="Proteomes" id="UP000663880">
    <property type="component" value="Unassembled WGS sequence"/>
</dbReference>
<evidence type="ECO:0000313" key="2">
    <source>
        <dbReference type="EMBL" id="CAF4832334.1"/>
    </source>
</evidence>
<reference evidence="2" key="1">
    <citation type="submission" date="2021-02" db="EMBL/GenBank/DDBJ databases">
        <authorList>
            <person name="Steward A R."/>
        </authorList>
    </citation>
    <scope>NUCLEOTIDE SEQUENCE</scope>
</reference>
<keyword evidence="3" id="KW-1185">Reference proteome</keyword>
<proteinExistence type="predicted"/>
<accession>A0A821R2L5</accession>
<organism evidence="2 3">
    <name type="scientific">Pieris macdunnoughi</name>
    <dbReference type="NCBI Taxonomy" id="345717"/>
    <lineage>
        <taxon>Eukaryota</taxon>
        <taxon>Metazoa</taxon>
        <taxon>Ecdysozoa</taxon>
        <taxon>Arthropoda</taxon>
        <taxon>Hexapoda</taxon>
        <taxon>Insecta</taxon>
        <taxon>Pterygota</taxon>
        <taxon>Neoptera</taxon>
        <taxon>Endopterygota</taxon>
        <taxon>Lepidoptera</taxon>
        <taxon>Glossata</taxon>
        <taxon>Ditrysia</taxon>
        <taxon>Papilionoidea</taxon>
        <taxon>Pieridae</taxon>
        <taxon>Pierinae</taxon>
        <taxon>Pieris</taxon>
    </lineage>
</organism>
<feature type="compositionally biased region" description="Basic residues" evidence="1">
    <location>
        <begin position="83"/>
        <end position="101"/>
    </location>
</feature>
<protein>
    <submittedName>
        <fullName evidence="2">Uncharacterized protein</fullName>
    </submittedName>
</protein>